<dbReference type="InterPro" id="IPR024868">
    <property type="entry name" value="FJX1/FJ"/>
</dbReference>
<keyword evidence="2" id="KW-1133">Transmembrane helix</keyword>
<accession>A0AAV2IN20</accession>
<dbReference type="PANTHER" id="PTHR13147">
    <property type="entry name" value="FOUR-JOINTED BOX PROTEIN 1"/>
    <property type="match status" value="1"/>
</dbReference>
<dbReference type="Proteomes" id="UP001497497">
    <property type="component" value="Unassembled WGS sequence"/>
</dbReference>
<feature type="compositionally biased region" description="Polar residues" evidence="1">
    <location>
        <begin position="124"/>
        <end position="135"/>
    </location>
</feature>
<proteinExistence type="predicted"/>
<name>A0AAV2IN20_LYMST</name>
<evidence type="ECO:0000256" key="2">
    <source>
        <dbReference type="SAM" id="Phobius"/>
    </source>
</evidence>
<keyword evidence="2" id="KW-0472">Membrane</keyword>
<feature type="region of interest" description="Disordered" evidence="1">
    <location>
        <begin position="55"/>
        <end position="82"/>
    </location>
</feature>
<evidence type="ECO:0000313" key="3">
    <source>
        <dbReference type="EMBL" id="CAL1547855.1"/>
    </source>
</evidence>
<dbReference type="GO" id="GO:0007267">
    <property type="term" value="P:cell-cell signaling"/>
    <property type="evidence" value="ECO:0007669"/>
    <property type="project" value="TreeGrafter"/>
</dbReference>
<reference evidence="3 4" key="1">
    <citation type="submission" date="2024-04" db="EMBL/GenBank/DDBJ databases">
        <authorList>
            <consortium name="Genoscope - CEA"/>
            <person name="William W."/>
        </authorList>
    </citation>
    <scope>NUCLEOTIDE SEQUENCE [LARGE SCALE GENOMIC DNA]</scope>
</reference>
<dbReference type="GO" id="GO:0005615">
    <property type="term" value="C:extracellular space"/>
    <property type="evidence" value="ECO:0007669"/>
    <property type="project" value="TreeGrafter"/>
</dbReference>
<organism evidence="3 4">
    <name type="scientific">Lymnaea stagnalis</name>
    <name type="common">Great pond snail</name>
    <name type="synonym">Helix stagnalis</name>
    <dbReference type="NCBI Taxonomy" id="6523"/>
    <lineage>
        <taxon>Eukaryota</taxon>
        <taxon>Metazoa</taxon>
        <taxon>Spiralia</taxon>
        <taxon>Lophotrochozoa</taxon>
        <taxon>Mollusca</taxon>
        <taxon>Gastropoda</taxon>
        <taxon>Heterobranchia</taxon>
        <taxon>Euthyneura</taxon>
        <taxon>Panpulmonata</taxon>
        <taxon>Hygrophila</taxon>
        <taxon>Lymnaeoidea</taxon>
        <taxon>Lymnaeidae</taxon>
        <taxon>Lymnaea</taxon>
    </lineage>
</organism>
<comment type="caution">
    <text evidence="3">The sequence shown here is derived from an EMBL/GenBank/DDBJ whole genome shotgun (WGS) entry which is preliminary data.</text>
</comment>
<dbReference type="PANTHER" id="PTHR13147:SF5">
    <property type="entry name" value="FOUR-JOINTED BOX PROTEIN 1"/>
    <property type="match status" value="1"/>
</dbReference>
<dbReference type="PRINTS" id="PR02072">
    <property type="entry name" value="4JOINTEDBOX1"/>
</dbReference>
<protein>
    <recommendedName>
        <fullName evidence="5">Four-jointed box protein 1</fullName>
    </recommendedName>
</protein>
<evidence type="ECO:0000256" key="1">
    <source>
        <dbReference type="SAM" id="MobiDB-lite"/>
    </source>
</evidence>
<evidence type="ECO:0000313" key="4">
    <source>
        <dbReference type="Proteomes" id="UP001497497"/>
    </source>
</evidence>
<evidence type="ECO:0008006" key="5">
    <source>
        <dbReference type="Google" id="ProtNLM"/>
    </source>
</evidence>
<dbReference type="AlphaFoldDB" id="A0AAV2IN20"/>
<feature type="region of interest" description="Disordered" evidence="1">
    <location>
        <begin position="101"/>
        <end position="147"/>
    </location>
</feature>
<dbReference type="EMBL" id="CAXITT010001084">
    <property type="protein sequence ID" value="CAL1547855.1"/>
    <property type="molecule type" value="Genomic_DNA"/>
</dbReference>
<sequence>MQPLRDSLGGIMCYFKSSRNYLRRRLLPSIISLISLAVCGLLFLTVGHQNFRSHDNASDRVQTQVDRHRPNSGQEKSQSSADASDLIRRFYQNVSSPLARDQLPGAARGLNTGDKLNETRPPLSATTRWSPSGPESFSAPLIHPHGNLTGVGRTGSDGGNRVKPLQHLTGVSNHAAPRGTVDRSLVKSIADDLDQYVDGVYWTHEVDKLIPKGISEEEADQWIANSRKMKLDVVESSEGSRCSGFNNFFASMADGSNVCVRYRSPRNSLIQGEVLSYWLARLLALDCVPPVTISTINSSQWSTRDVMRWTWNDHLGVMMWIDEIDNSFHKRSNVFMPAPILNALRTGIPFDKSALLVYIEETLANVTSTVDVIGRSEGYDVRDGVTRALIALAQWGSMIIFDYLTGNHDRVVSMQEAAFKENNTNILQEPIRNLKRSKYAGTKLWLIDNERGFLDAYHLMYGQPKYGARFIKFHDQMLHTMCIFQGRFVRRLRKLNSFRSPPDELRKYALRKEPLLLAAETDAGFSFFNKHFSERLSAVVQWIQHCESTTTDG</sequence>
<feature type="transmembrane region" description="Helical" evidence="2">
    <location>
        <begin position="26"/>
        <end position="46"/>
    </location>
</feature>
<keyword evidence="4" id="KW-1185">Reference proteome</keyword>
<feature type="compositionally biased region" description="Polar residues" evidence="1">
    <location>
        <begin position="71"/>
        <end position="82"/>
    </location>
</feature>
<gene>
    <name evidence="3" type="ORF">GSLYS_00021172001</name>
</gene>
<keyword evidence="2" id="KW-0812">Transmembrane</keyword>